<gene>
    <name evidence="1" type="ORF">K444DRAFT_610493</name>
</gene>
<sequence length="55" mass="6488">MSRNRFQELYMRVRIYGENVKGPYAKVEPLSSHIQEVNLGVWKPERNLAIDEIIV</sequence>
<dbReference type="OrthoDB" id="3563179at2759"/>
<organism evidence="1 2">
    <name type="scientific">Hyaloscypha bicolor E</name>
    <dbReference type="NCBI Taxonomy" id="1095630"/>
    <lineage>
        <taxon>Eukaryota</taxon>
        <taxon>Fungi</taxon>
        <taxon>Dikarya</taxon>
        <taxon>Ascomycota</taxon>
        <taxon>Pezizomycotina</taxon>
        <taxon>Leotiomycetes</taxon>
        <taxon>Helotiales</taxon>
        <taxon>Hyaloscyphaceae</taxon>
        <taxon>Hyaloscypha</taxon>
        <taxon>Hyaloscypha bicolor</taxon>
    </lineage>
</organism>
<reference evidence="1 2" key="1">
    <citation type="submission" date="2016-04" db="EMBL/GenBank/DDBJ databases">
        <title>A degradative enzymes factory behind the ericoid mycorrhizal symbiosis.</title>
        <authorList>
            <consortium name="DOE Joint Genome Institute"/>
            <person name="Martino E."/>
            <person name="Morin E."/>
            <person name="Grelet G."/>
            <person name="Kuo A."/>
            <person name="Kohler A."/>
            <person name="Daghino S."/>
            <person name="Barry K."/>
            <person name="Choi C."/>
            <person name="Cichocki N."/>
            <person name="Clum A."/>
            <person name="Copeland A."/>
            <person name="Hainaut M."/>
            <person name="Haridas S."/>
            <person name="Labutti K."/>
            <person name="Lindquist E."/>
            <person name="Lipzen A."/>
            <person name="Khouja H.-R."/>
            <person name="Murat C."/>
            <person name="Ohm R."/>
            <person name="Olson A."/>
            <person name="Spatafora J."/>
            <person name="Veneault-Fourrey C."/>
            <person name="Henrissat B."/>
            <person name="Grigoriev I."/>
            <person name="Martin F."/>
            <person name="Perotto S."/>
        </authorList>
    </citation>
    <scope>NUCLEOTIDE SEQUENCE [LARGE SCALE GENOMIC DNA]</scope>
    <source>
        <strain evidence="1 2">E</strain>
    </source>
</reference>
<keyword evidence="2" id="KW-1185">Reference proteome</keyword>
<evidence type="ECO:0000313" key="1">
    <source>
        <dbReference type="EMBL" id="PMD62432.1"/>
    </source>
</evidence>
<dbReference type="STRING" id="1095630.A0A2J6THC6"/>
<dbReference type="GeneID" id="36587838"/>
<proteinExistence type="predicted"/>
<accession>A0A2J6THC6</accession>
<dbReference type="EMBL" id="KZ613783">
    <property type="protein sequence ID" value="PMD62432.1"/>
    <property type="molecule type" value="Genomic_DNA"/>
</dbReference>
<name>A0A2J6THC6_9HELO</name>
<dbReference type="RefSeq" id="XP_024739336.1">
    <property type="nucleotide sequence ID" value="XM_024879761.1"/>
</dbReference>
<dbReference type="AlphaFoldDB" id="A0A2J6THC6"/>
<dbReference type="InParanoid" id="A0A2J6THC6"/>
<protein>
    <submittedName>
        <fullName evidence="1">Uncharacterized protein</fullName>
    </submittedName>
</protein>
<dbReference type="Proteomes" id="UP000235371">
    <property type="component" value="Unassembled WGS sequence"/>
</dbReference>
<evidence type="ECO:0000313" key="2">
    <source>
        <dbReference type="Proteomes" id="UP000235371"/>
    </source>
</evidence>